<dbReference type="Pfam" id="PF04727">
    <property type="entry name" value="ELMO_CED12"/>
    <property type="match status" value="1"/>
</dbReference>
<dbReference type="EMBL" id="AUPC02000127">
    <property type="protein sequence ID" value="POG69958.1"/>
    <property type="molecule type" value="Genomic_DNA"/>
</dbReference>
<sequence length="192" mass="22415">MYDRGNEKVYSSIPFINKMITFSEANIIRRPAMTIIIKLSIADNSILKSGKTVMLLMNVIYGKAIARISIPLLILEELWTKANLHEEGGKWRKIGFATEAQNGKFIKVEYLELENMHKFMKKMLMIIERQRCPFATTSIEATELLCDYCECKYNNITIISNHLSDYGMKWKRNLRSRFSYVQNRTFCKGSKY</sequence>
<feature type="domain" description="ELMO" evidence="1">
    <location>
        <begin position="75"/>
        <end position="158"/>
    </location>
</feature>
<accession>A0A2P4PX48</accession>
<dbReference type="VEuPathDB" id="FungiDB:RhiirFUN_001290"/>
<evidence type="ECO:0000259" key="1">
    <source>
        <dbReference type="Pfam" id="PF04727"/>
    </source>
</evidence>
<dbReference type="AlphaFoldDB" id="A0A2P4PX48"/>
<reference evidence="2 3" key="2">
    <citation type="journal article" date="2018" name="New Phytol.">
        <title>High intraspecific genome diversity in the model arbuscular mycorrhizal symbiont Rhizophagus irregularis.</title>
        <authorList>
            <person name="Chen E.C.H."/>
            <person name="Morin E."/>
            <person name="Beaudet D."/>
            <person name="Noel J."/>
            <person name="Yildirir G."/>
            <person name="Ndikumana S."/>
            <person name="Charron P."/>
            <person name="St-Onge C."/>
            <person name="Giorgi J."/>
            <person name="Kruger M."/>
            <person name="Marton T."/>
            <person name="Ropars J."/>
            <person name="Grigoriev I.V."/>
            <person name="Hainaut M."/>
            <person name="Henrissat B."/>
            <person name="Roux C."/>
            <person name="Martin F."/>
            <person name="Corradi N."/>
        </authorList>
    </citation>
    <scope>NUCLEOTIDE SEQUENCE [LARGE SCALE GENOMIC DNA]</scope>
    <source>
        <strain evidence="2 3">DAOM 197198</strain>
    </source>
</reference>
<comment type="caution">
    <text evidence="2">The sequence shown here is derived from an EMBL/GenBank/DDBJ whole genome shotgun (WGS) entry which is preliminary data.</text>
</comment>
<organism evidence="2 3">
    <name type="scientific">Rhizophagus irregularis (strain DAOM 181602 / DAOM 197198 / MUCL 43194)</name>
    <name type="common">Arbuscular mycorrhizal fungus</name>
    <name type="synonym">Glomus intraradices</name>
    <dbReference type="NCBI Taxonomy" id="747089"/>
    <lineage>
        <taxon>Eukaryota</taxon>
        <taxon>Fungi</taxon>
        <taxon>Fungi incertae sedis</taxon>
        <taxon>Mucoromycota</taxon>
        <taxon>Glomeromycotina</taxon>
        <taxon>Glomeromycetes</taxon>
        <taxon>Glomerales</taxon>
        <taxon>Glomeraceae</taxon>
        <taxon>Rhizophagus</taxon>
    </lineage>
</organism>
<dbReference type="InterPro" id="IPR006816">
    <property type="entry name" value="ELMO_dom"/>
</dbReference>
<gene>
    <name evidence="2" type="ORF">GLOIN_2v1776357</name>
</gene>
<reference evidence="2 3" key="1">
    <citation type="journal article" date="2013" name="Proc. Natl. Acad. Sci. U.S.A.">
        <title>Genome of an arbuscular mycorrhizal fungus provides insight into the oldest plant symbiosis.</title>
        <authorList>
            <person name="Tisserant E."/>
            <person name="Malbreil M."/>
            <person name="Kuo A."/>
            <person name="Kohler A."/>
            <person name="Symeonidi A."/>
            <person name="Balestrini R."/>
            <person name="Charron P."/>
            <person name="Duensing N."/>
            <person name="Frei Dit Frey N."/>
            <person name="Gianinazzi-Pearson V."/>
            <person name="Gilbert L.B."/>
            <person name="Handa Y."/>
            <person name="Herr J.R."/>
            <person name="Hijri M."/>
            <person name="Koul R."/>
            <person name="Kawaguchi M."/>
            <person name="Krajinski F."/>
            <person name="Lammers P.J."/>
            <person name="Masclaux F.G."/>
            <person name="Murat C."/>
            <person name="Morin E."/>
            <person name="Ndikumana S."/>
            <person name="Pagni M."/>
            <person name="Petitpierre D."/>
            <person name="Requena N."/>
            <person name="Rosikiewicz P."/>
            <person name="Riley R."/>
            <person name="Saito K."/>
            <person name="San Clemente H."/>
            <person name="Shapiro H."/>
            <person name="van Tuinen D."/>
            <person name="Becard G."/>
            <person name="Bonfante P."/>
            <person name="Paszkowski U."/>
            <person name="Shachar-Hill Y.Y."/>
            <person name="Tuskan G.A."/>
            <person name="Young P.W."/>
            <person name="Sanders I.R."/>
            <person name="Henrissat B."/>
            <person name="Rensing S.A."/>
            <person name="Grigoriev I.V."/>
            <person name="Corradi N."/>
            <person name="Roux C."/>
            <person name="Martin F."/>
        </authorList>
    </citation>
    <scope>NUCLEOTIDE SEQUENCE [LARGE SCALE GENOMIC DNA]</scope>
    <source>
        <strain evidence="2 3">DAOM 197198</strain>
    </source>
</reference>
<evidence type="ECO:0000313" key="2">
    <source>
        <dbReference type="EMBL" id="POG69958.1"/>
    </source>
</evidence>
<protein>
    <recommendedName>
        <fullName evidence="1">ELMO domain-containing protein</fullName>
    </recommendedName>
</protein>
<evidence type="ECO:0000313" key="3">
    <source>
        <dbReference type="Proteomes" id="UP000018888"/>
    </source>
</evidence>
<dbReference type="Proteomes" id="UP000018888">
    <property type="component" value="Unassembled WGS sequence"/>
</dbReference>
<name>A0A2P4PX48_RHIID</name>
<proteinExistence type="predicted"/>
<keyword evidence="3" id="KW-1185">Reference proteome</keyword>